<sequence length="447" mass="50234">MDGSNGSSNSPAPFLLKTYEMVDDPSTSSIVSWSHTGHSFVVWNPPEFARDLLPKYFKHNNFSSFIRQLNTYGFRKVDPDQWEFANEEFIRGQRHLLKNIHRRKPIHSHSGQGNPVSLTDSEREEFVKQIGKLKQEKLLLQSEVDRYEQENRGYECQLRSLGQALQNIDHRQRQLMVNLARLLQKPGYTSSIMEHSESYGKKRRLLALHFLHDEANLGENQSLSVMENQSNSSLPLLNVEQVEKLDLSLTFWENFMHAIDQIPSEDLHDFRVPAPPVITEMAASSGDSDLNVPPRSPGYHISVSPPHSSTALAASSTYVASPAISSICVDLDYSEKPSPSGIDVNISPTKIPDIEMPKDREQDGTISSVPAGANDVFWQQFLTEAPGSSMAQEAQSQRRCYLPNLLPVVVLKVKPVAKHLSSSDSVPEYLCWNVKREASVLLFPAAQ</sequence>
<evidence type="ECO:0000256" key="8">
    <source>
        <dbReference type="ARBA" id="ARBA00023163"/>
    </source>
</evidence>
<keyword evidence="16" id="KW-1185">Reference proteome</keyword>
<evidence type="ECO:0000256" key="1">
    <source>
        <dbReference type="ARBA" id="ARBA00004123"/>
    </source>
</evidence>
<evidence type="ECO:0000256" key="11">
    <source>
        <dbReference type="ARBA" id="ARBA00081483"/>
    </source>
</evidence>
<evidence type="ECO:0000313" key="16">
    <source>
        <dbReference type="Proteomes" id="UP001293254"/>
    </source>
</evidence>
<protein>
    <recommendedName>
        <fullName evidence="11">Heat stress transcription factor</fullName>
    </recommendedName>
</protein>
<dbReference type="GO" id="GO:0000978">
    <property type="term" value="F:RNA polymerase II cis-regulatory region sequence-specific DNA binding"/>
    <property type="evidence" value="ECO:0007669"/>
    <property type="project" value="TreeGrafter"/>
</dbReference>
<dbReference type="EMBL" id="JACGWO010000008">
    <property type="protein sequence ID" value="KAK4420960.1"/>
    <property type="molecule type" value="Genomic_DNA"/>
</dbReference>
<dbReference type="Pfam" id="PF00447">
    <property type="entry name" value="HSF_DNA-bind"/>
    <property type="match status" value="1"/>
</dbReference>
<dbReference type="GO" id="GO:0003700">
    <property type="term" value="F:DNA-binding transcription factor activity"/>
    <property type="evidence" value="ECO:0007669"/>
    <property type="project" value="InterPro"/>
</dbReference>
<evidence type="ECO:0000256" key="9">
    <source>
        <dbReference type="ARBA" id="ARBA00023242"/>
    </source>
</evidence>
<comment type="similarity">
    <text evidence="2 12">Belongs to the HSF family.</text>
</comment>
<dbReference type="PANTHER" id="PTHR10015:SF445">
    <property type="entry name" value="HEAT STRESS TRANSCRIPTION FACTOR A-4B-LIKE"/>
    <property type="match status" value="1"/>
</dbReference>
<keyword evidence="9" id="KW-0539">Nucleus</keyword>
<evidence type="ECO:0000259" key="14">
    <source>
        <dbReference type="PROSITE" id="PS00434"/>
    </source>
</evidence>
<dbReference type="PRINTS" id="PR00056">
    <property type="entry name" value="HSFDOMAIN"/>
</dbReference>
<keyword evidence="5" id="KW-0346">Stress response</keyword>
<dbReference type="AlphaFoldDB" id="A0AAE1XZJ3"/>
<evidence type="ECO:0000256" key="5">
    <source>
        <dbReference type="ARBA" id="ARBA00023016"/>
    </source>
</evidence>
<dbReference type="PANTHER" id="PTHR10015">
    <property type="entry name" value="HEAT SHOCK TRANSCRIPTION FACTOR"/>
    <property type="match status" value="1"/>
</dbReference>
<feature type="domain" description="HSF-type DNA-binding" evidence="14">
    <location>
        <begin position="53"/>
        <end position="77"/>
    </location>
</feature>
<evidence type="ECO:0000256" key="13">
    <source>
        <dbReference type="SAM" id="Coils"/>
    </source>
</evidence>
<evidence type="ECO:0000256" key="10">
    <source>
        <dbReference type="ARBA" id="ARBA00055747"/>
    </source>
</evidence>
<dbReference type="InterPro" id="IPR000232">
    <property type="entry name" value="HSF_DNA-bd"/>
</dbReference>
<gene>
    <name evidence="15" type="ORF">Salat_2046500</name>
</gene>
<evidence type="ECO:0000256" key="2">
    <source>
        <dbReference type="ARBA" id="ARBA00006403"/>
    </source>
</evidence>
<comment type="caution">
    <text evidence="15">The sequence shown here is derived from an EMBL/GenBank/DDBJ whole genome shotgun (WGS) entry which is preliminary data.</text>
</comment>
<keyword evidence="8" id="KW-0804">Transcription</keyword>
<keyword evidence="3" id="KW-0597">Phosphoprotein</keyword>
<dbReference type="PROSITE" id="PS00434">
    <property type="entry name" value="HSF_DOMAIN"/>
    <property type="match status" value="1"/>
</dbReference>
<evidence type="ECO:0000256" key="3">
    <source>
        <dbReference type="ARBA" id="ARBA00022553"/>
    </source>
</evidence>
<keyword evidence="6" id="KW-0238">DNA-binding</keyword>
<proteinExistence type="inferred from homology"/>
<reference evidence="15" key="1">
    <citation type="submission" date="2020-06" db="EMBL/GenBank/DDBJ databases">
        <authorList>
            <person name="Li T."/>
            <person name="Hu X."/>
            <person name="Zhang T."/>
            <person name="Song X."/>
            <person name="Zhang H."/>
            <person name="Dai N."/>
            <person name="Sheng W."/>
            <person name="Hou X."/>
            <person name="Wei L."/>
        </authorList>
    </citation>
    <scope>NUCLEOTIDE SEQUENCE</scope>
    <source>
        <strain evidence="15">3651</strain>
        <tissue evidence="15">Leaf</tissue>
    </source>
</reference>
<reference evidence="15" key="2">
    <citation type="journal article" date="2024" name="Plant">
        <title>Genomic evolution and insights into agronomic trait innovations of Sesamum species.</title>
        <authorList>
            <person name="Miao H."/>
            <person name="Wang L."/>
            <person name="Qu L."/>
            <person name="Liu H."/>
            <person name="Sun Y."/>
            <person name="Le M."/>
            <person name="Wang Q."/>
            <person name="Wei S."/>
            <person name="Zheng Y."/>
            <person name="Lin W."/>
            <person name="Duan Y."/>
            <person name="Cao H."/>
            <person name="Xiong S."/>
            <person name="Wang X."/>
            <person name="Wei L."/>
            <person name="Li C."/>
            <person name="Ma Q."/>
            <person name="Ju M."/>
            <person name="Zhao R."/>
            <person name="Li G."/>
            <person name="Mu C."/>
            <person name="Tian Q."/>
            <person name="Mei H."/>
            <person name="Zhang T."/>
            <person name="Gao T."/>
            <person name="Zhang H."/>
        </authorList>
    </citation>
    <scope>NUCLEOTIDE SEQUENCE</scope>
    <source>
        <strain evidence="15">3651</strain>
    </source>
</reference>
<keyword evidence="13" id="KW-0175">Coiled coil</keyword>
<evidence type="ECO:0000313" key="15">
    <source>
        <dbReference type="EMBL" id="KAK4420960.1"/>
    </source>
</evidence>
<keyword evidence="7" id="KW-0010">Activator</keyword>
<dbReference type="SMART" id="SM00415">
    <property type="entry name" value="HSF"/>
    <property type="match status" value="1"/>
</dbReference>
<name>A0AAE1XZJ3_9LAMI</name>
<keyword evidence="4" id="KW-0805">Transcription regulation</keyword>
<dbReference type="FunFam" id="1.10.10.10:FF:000057">
    <property type="entry name" value="Heat shock transcription factor 1"/>
    <property type="match status" value="1"/>
</dbReference>
<dbReference type="Gene3D" id="1.10.10.10">
    <property type="entry name" value="Winged helix-like DNA-binding domain superfamily/Winged helix DNA-binding domain"/>
    <property type="match status" value="1"/>
</dbReference>
<feature type="coiled-coil region" evidence="13">
    <location>
        <begin position="130"/>
        <end position="164"/>
    </location>
</feature>
<dbReference type="InterPro" id="IPR036390">
    <property type="entry name" value="WH_DNA-bd_sf"/>
</dbReference>
<dbReference type="GO" id="GO:0006357">
    <property type="term" value="P:regulation of transcription by RNA polymerase II"/>
    <property type="evidence" value="ECO:0007669"/>
    <property type="project" value="TreeGrafter"/>
</dbReference>
<organism evidence="15 16">
    <name type="scientific">Sesamum alatum</name>
    <dbReference type="NCBI Taxonomy" id="300844"/>
    <lineage>
        <taxon>Eukaryota</taxon>
        <taxon>Viridiplantae</taxon>
        <taxon>Streptophyta</taxon>
        <taxon>Embryophyta</taxon>
        <taxon>Tracheophyta</taxon>
        <taxon>Spermatophyta</taxon>
        <taxon>Magnoliopsida</taxon>
        <taxon>eudicotyledons</taxon>
        <taxon>Gunneridae</taxon>
        <taxon>Pentapetalae</taxon>
        <taxon>asterids</taxon>
        <taxon>lamiids</taxon>
        <taxon>Lamiales</taxon>
        <taxon>Pedaliaceae</taxon>
        <taxon>Sesamum</taxon>
    </lineage>
</organism>
<evidence type="ECO:0000256" key="4">
    <source>
        <dbReference type="ARBA" id="ARBA00023015"/>
    </source>
</evidence>
<dbReference type="GO" id="GO:0034605">
    <property type="term" value="P:cellular response to heat"/>
    <property type="evidence" value="ECO:0007669"/>
    <property type="project" value="TreeGrafter"/>
</dbReference>
<evidence type="ECO:0000256" key="6">
    <source>
        <dbReference type="ARBA" id="ARBA00023125"/>
    </source>
</evidence>
<dbReference type="GO" id="GO:0005634">
    <property type="term" value="C:nucleus"/>
    <property type="evidence" value="ECO:0007669"/>
    <property type="project" value="UniProtKB-SubCell"/>
</dbReference>
<dbReference type="Proteomes" id="UP001293254">
    <property type="component" value="Unassembled WGS sequence"/>
</dbReference>
<evidence type="ECO:0000256" key="12">
    <source>
        <dbReference type="RuleBase" id="RU004020"/>
    </source>
</evidence>
<evidence type="ECO:0000256" key="7">
    <source>
        <dbReference type="ARBA" id="ARBA00023159"/>
    </source>
</evidence>
<comment type="function">
    <text evidence="10">DNA-binding protein that specifically binds heat shock promoter elements (HSE) and activates transcription.</text>
</comment>
<accession>A0AAE1XZJ3</accession>
<comment type="subcellular location">
    <subcellularLocation>
        <location evidence="1">Nucleus</location>
    </subcellularLocation>
</comment>
<dbReference type="InterPro" id="IPR036388">
    <property type="entry name" value="WH-like_DNA-bd_sf"/>
</dbReference>
<dbReference type="SUPFAM" id="SSF46785">
    <property type="entry name" value="Winged helix' DNA-binding domain"/>
    <property type="match status" value="1"/>
</dbReference>